<evidence type="ECO:0000313" key="2">
    <source>
        <dbReference type="EMBL" id="KAK4021746.1"/>
    </source>
</evidence>
<gene>
    <name evidence="2" type="ORF">OUZ56_003655</name>
</gene>
<dbReference type="Proteomes" id="UP001234178">
    <property type="component" value="Unassembled WGS sequence"/>
</dbReference>
<feature type="region of interest" description="Disordered" evidence="1">
    <location>
        <begin position="245"/>
        <end position="279"/>
    </location>
</feature>
<evidence type="ECO:0000313" key="3">
    <source>
        <dbReference type="Proteomes" id="UP001234178"/>
    </source>
</evidence>
<dbReference type="InterPro" id="IPR012337">
    <property type="entry name" value="RNaseH-like_sf"/>
</dbReference>
<organism evidence="2 3">
    <name type="scientific">Daphnia magna</name>
    <dbReference type="NCBI Taxonomy" id="35525"/>
    <lineage>
        <taxon>Eukaryota</taxon>
        <taxon>Metazoa</taxon>
        <taxon>Ecdysozoa</taxon>
        <taxon>Arthropoda</taxon>
        <taxon>Crustacea</taxon>
        <taxon>Branchiopoda</taxon>
        <taxon>Diplostraca</taxon>
        <taxon>Cladocera</taxon>
        <taxon>Anomopoda</taxon>
        <taxon>Daphniidae</taxon>
        <taxon>Daphnia</taxon>
    </lineage>
</organism>
<accession>A0ABR0A9D3</accession>
<proteinExistence type="predicted"/>
<name>A0ABR0A9D3_9CRUS</name>
<sequence>MVCVIVLRHVDDDVELHAIDAAEVKADIRPSSGLPFIRSYILNANVNLKVIIINELKSVGFLGLTTDIKHRRKEPENVNEEPPTYIASDIEEDDELIEEEIAGIGILLGDHNYLELIEKDYQVSATLLKKSVPKRWKATCIMMKSISLNFAVIEALLVGTDKRELLFSVKEKKNIVTLLNFLELFKTATDMLQGEKNPTLSWKIPTVDTLIGLCIDSLEVEIPSEDESESTWNVTNNYDQYEEFGVGNMGPPLDESLAVPPLQPTPAKRKKFKEVMSEL</sequence>
<comment type="caution">
    <text evidence="2">The sequence shown here is derived from an EMBL/GenBank/DDBJ whole genome shotgun (WGS) entry which is preliminary data.</text>
</comment>
<evidence type="ECO:0000256" key="1">
    <source>
        <dbReference type="SAM" id="MobiDB-lite"/>
    </source>
</evidence>
<dbReference type="EMBL" id="JAOYFB010000036">
    <property type="protein sequence ID" value="KAK4021746.1"/>
    <property type="molecule type" value="Genomic_DNA"/>
</dbReference>
<dbReference type="SUPFAM" id="SSF53098">
    <property type="entry name" value="Ribonuclease H-like"/>
    <property type="match status" value="1"/>
</dbReference>
<reference evidence="2 3" key="1">
    <citation type="journal article" date="2023" name="Nucleic Acids Res.">
        <title>The hologenome of Daphnia magna reveals possible DNA methylation and microbiome-mediated evolution of the host genome.</title>
        <authorList>
            <person name="Chaturvedi A."/>
            <person name="Li X."/>
            <person name="Dhandapani V."/>
            <person name="Marshall H."/>
            <person name="Kissane S."/>
            <person name="Cuenca-Cambronero M."/>
            <person name="Asole G."/>
            <person name="Calvet F."/>
            <person name="Ruiz-Romero M."/>
            <person name="Marangio P."/>
            <person name="Guigo R."/>
            <person name="Rago D."/>
            <person name="Mirbahai L."/>
            <person name="Eastwood N."/>
            <person name="Colbourne J.K."/>
            <person name="Zhou J."/>
            <person name="Mallon E."/>
            <person name="Orsini L."/>
        </authorList>
    </citation>
    <scope>NUCLEOTIDE SEQUENCE [LARGE SCALE GENOMIC DNA]</scope>
    <source>
        <strain evidence="2">LRV0_1</strain>
    </source>
</reference>
<protein>
    <submittedName>
        <fullName evidence="2">Uncharacterized protein</fullName>
    </submittedName>
</protein>
<keyword evidence="3" id="KW-1185">Reference proteome</keyword>